<dbReference type="Proteomes" id="UP000076761">
    <property type="component" value="Unassembled WGS sequence"/>
</dbReference>
<feature type="compositionally biased region" description="Basic and acidic residues" evidence="1">
    <location>
        <begin position="118"/>
        <end position="132"/>
    </location>
</feature>
<feature type="compositionally biased region" description="Low complexity" evidence="1">
    <location>
        <begin position="360"/>
        <end position="373"/>
    </location>
</feature>
<organism evidence="3 4">
    <name type="scientific">Neolentinus lepideus HHB14362 ss-1</name>
    <dbReference type="NCBI Taxonomy" id="1314782"/>
    <lineage>
        <taxon>Eukaryota</taxon>
        <taxon>Fungi</taxon>
        <taxon>Dikarya</taxon>
        <taxon>Basidiomycota</taxon>
        <taxon>Agaricomycotina</taxon>
        <taxon>Agaricomycetes</taxon>
        <taxon>Gloeophyllales</taxon>
        <taxon>Gloeophyllaceae</taxon>
        <taxon>Neolentinus</taxon>
    </lineage>
</organism>
<feature type="compositionally biased region" description="Low complexity" evidence="1">
    <location>
        <begin position="395"/>
        <end position="404"/>
    </location>
</feature>
<feature type="compositionally biased region" description="Basic and acidic residues" evidence="1">
    <location>
        <begin position="225"/>
        <end position="238"/>
    </location>
</feature>
<dbReference type="Pfam" id="PF00010">
    <property type="entry name" value="HLH"/>
    <property type="match status" value="1"/>
</dbReference>
<dbReference type="CDD" id="cd11393">
    <property type="entry name" value="bHLH_AtbHLH_like"/>
    <property type="match status" value="1"/>
</dbReference>
<dbReference type="Gene3D" id="4.10.280.10">
    <property type="entry name" value="Helix-loop-helix DNA-binding domain"/>
    <property type="match status" value="1"/>
</dbReference>
<dbReference type="AlphaFoldDB" id="A0A165UJ15"/>
<gene>
    <name evidence="3" type="ORF">NEOLEDRAFT_1154536</name>
</gene>
<keyword evidence="4" id="KW-1185">Reference proteome</keyword>
<dbReference type="SUPFAM" id="SSF47459">
    <property type="entry name" value="HLH, helix-loop-helix DNA-binding domain"/>
    <property type="match status" value="1"/>
</dbReference>
<dbReference type="InterPro" id="IPR045239">
    <property type="entry name" value="bHLH95_bHLH"/>
</dbReference>
<proteinExistence type="predicted"/>
<feature type="compositionally biased region" description="Polar residues" evidence="1">
    <location>
        <begin position="287"/>
        <end position="299"/>
    </location>
</feature>
<dbReference type="EMBL" id="KV425558">
    <property type="protein sequence ID" value="KZT28242.1"/>
    <property type="molecule type" value="Genomic_DNA"/>
</dbReference>
<feature type="compositionally biased region" description="Acidic residues" evidence="1">
    <location>
        <begin position="46"/>
        <end position="57"/>
    </location>
</feature>
<dbReference type="InterPro" id="IPR036638">
    <property type="entry name" value="HLH_DNA-bd_sf"/>
</dbReference>
<reference evidence="3 4" key="1">
    <citation type="journal article" date="2016" name="Mol. Biol. Evol.">
        <title>Comparative Genomics of Early-Diverging Mushroom-Forming Fungi Provides Insights into the Origins of Lignocellulose Decay Capabilities.</title>
        <authorList>
            <person name="Nagy L.G."/>
            <person name="Riley R."/>
            <person name="Tritt A."/>
            <person name="Adam C."/>
            <person name="Daum C."/>
            <person name="Floudas D."/>
            <person name="Sun H."/>
            <person name="Yadav J.S."/>
            <person name="Pangilinan J."/>
            <person name="Larsson K.H."/>
            <person name="Matsuura K."/>
            <person name="Barry K."/>
            <person name="Labutti K."/>
            <person name="Kuo R."/>
            <person name="Ohm R.A."/>
            <person name="Bhattacharya S.S."/>
            <person name="Shirouzu T."/>
            <person name="Yoshinaga Y."/>
            <person name="Martin F.M."/>
            <person name="Grigoriev I.V."/>
            <person name="Hibbett D.S."/>
        </authorList>
    </citation>
    <scope>NUCLEOTIDE SEQUENCE [LARGE SCALE GENOMIC DNA]</scope>
    <source>
        <strain evidence="3 4">HHB14362 ss-1</strain>
    </source>
</reference>
<protein>
    <recommendedName>
        <fullName evidence="2">BHLH domain-containing protein</fullName>
    </recommendedName>
</protein>
<feature type="region of interest" description="Disordered" evidence="1">
    <location>
        <begin position="360"/>
        <end position="404"/>
    </location>
</feature>
<feature type="region of interest" description="Disordered" evidence="1">
    <location>
        <begin position="1"/>
        <end position="132"/>
    </location>
</feature>
<name>A0A165UJ15_9AGAM</name>
<dbReference type="GO" id="GO:0046983">
    <property type="term" value="F:protein dimerization activity"/>
    <property type="evidence" value="ECO:0007669"/>
    <property type="project" value="InterPro"/>
</dbReference>
<evidence type="ECO:0000313" key="3">
    <source>
        <dbReference type="EMBL" id="KZT28242.1"/>
    </source>
</evidence>
<dbReference type="STRING" id="1314782.A0A165UJ15"/>
<feature type="region of interest" description="Disordered" evidence="1">
    <location>
        <begin position="162"/>
        <end position="258"/>
    </location>
</feature>
<evidence type="ECO:0000313" key="4">
    <source>
        <dbReference type="Proteomes" id="UP000076761"/>
    </source>
</evidence>
<sequence>MEKPSDLLPTYSGSCNPPRRAKRLRVDSSRASSSGQQKILPKPSFDDMDIDMDEPEPESSPPPPRRRGRKPGSLSKSARESLRKENHSRIEKARRTKINDALATLRQLVPMDYGAAAEESRTKSKRDEKQKEFKLEVLVRTVAYMQDLIAKIKVLEEGKCPNCGQEKSLGLAPAPPVQVASAGAKRKRPLEDEEQDDPYSDVDELLSDEEGDDEDVMEVAPKPSKSLETKKEKREKKVPMTVPELPVPETHTLPSISSWLPKPYVDPSYLALSPQMVPQLPSPPLSTQFCPTLSTQQPPSLALPSPHPFDTNPPPAPMKASSPTQAVSVSRRQRADSVNSLALPQAWTVEDESAASMLLRISSRSSSGSSSASPPMRTRKPSISEVRPNAAATPGLLLGLGRRA</sequence>
<feature type="compositionally biased region" description="Polar residues" evidence="1">
    <location>
        <begin position="321"/>
        <end position="337"/>
    </location>
</feature>
<evidence type="ECO:0000259" key="2">
    <source>
        <dbReference type="PROSITE" id="PS50888"/>
    </source>
</evidence>
<feature type="compositionally biased region" description="Pro residues" evidence="1">
    <location>
        <begin position="305"/>
        <end position="317"/>
    </location>
</feature>
<feature type="domain" description="BHLH" evidence="2">
    <location>
        <begin position="82"/>
        <end position="148"/>
    </location>
</feature>
<feature type="compositionally biased region" description="Acidic residues" evidence="1">
    <location>
        <begin position="191"/>
        <end position="217"/>
    </location>
</feature>
<evidence type="ECO:0000256" key="1">
    <source>
        <dbReference type="SAM" id="MobiDB-lite"/>
    </source>
</evidence>
<feature type="region of interest" description="Disordered" evidence="1">
    <location>
        <begin position="287"/>
        <end position="337"/>
    </location>
</feature>
<dbReference type="InParanoid" id="A0A165UJ15"/>
<accession>A0A165UJ15</accession>
<dbReference type="SMART" id="SM00353">
    <property type="entry name" value="HLH"/>
    <property type="match status" value="1"/>
</dbReference>
<feature type="compositionally biased region" description="Basic and acidic residues" evidence="1">
    <location>
        <begin position="77"/>
        <end position="93"/>
    </location>
</feature>
<dbReference type="InterPro" id="IPR011598">
    <property type="entry name" value="bHLH_dom"/>
</dbReference>
<dbReference type="OrthoDB" id="690068at2759"/>
<dbReference type="PROSITE" id="PS50888">
    <property type="entry name" value="BHLH"/>
    <property type="match status" value="1"/>
</dbReference>